<dbReference type="Proteomes" id="UP001461498">
    <property type="component" value="Unassembled WGS sequence"/>
</dbReference>
<name>A0AAW1CHX9_9HEMI</name>
<dbReference type="EMBL" id="JAPXFL010000013">
    <property type="protein sequence ID" value="KAK9498086.1"/>
    <property type="molecule type" value="Genomic_DNA"/>
</dbReference>
<gene>
    <name evidence="2" type="ORF">O3M35_003968</name>
</gene>
<accession>A0AAW1CHX9</accession>
<organism evidence="2 3">
    <name type="scientific">Rhynocoris fuscipes</name>
    <dbReference type="NCBI Taxonomy" id="488301"/>
    <lineage>
        <taxon>Eukaryota</taxon>
        <taxon>Metazoa</taxon>
        <taxon>Ecdysozoa</taxon>
        <taxon>Arthropoda</taxon>
        <taxon>Hexapoda</taxon>
        <taxon>Insecta</taxon>
        <taxon>Pterygota</taxon>
        <taxon>Neoptera</taxon>
        <taxon>Paraneoptera</taxon>
        <taxon>Hemiptera</taxon>
        <taxon>Heteroptera</taxon>
        <taxon>Panheteroptera</taxon>
        <taxon>Cimicomorpha</taxon>
        <taxon>Reduviidae</taxon>
        <taxon>Harpactorinae</taxon>
        <taxon>Harpactorini</taxon>
        <taxon>Rhynocoris</taxon>
    </lineage>
</organism>
<feature type="transmembrane region" description="Helical" evidence="1">
    <location>
        <begin position="21"/>
        <end position="42"/>
    </location>
</feature>
<proteinExistence type="predicted"/>
<keyword evidence="3" id="KW-1185">Reference proteome</keyword>
<keyword evidence="1" id="KW-1133">Transmembrane helix</keyword>
<evidence type="ECO:0000313" key="3">
    <source>
        <dbReference type="Proteomes" id="UP001461498"/>
    </source>
</evidence>
<keyword evidence="1" id="KW-0472">Membrane</keyword>
<sequence>MTLVIEINVLYKTIKQRNWKVVAIIVVYVYIICFLMILVGCYRSRFLSLKSRQF</sequence>
<protein>
    <submittedName>
        <fullName evidence="2">Uncharacterized protein</fullName>
    </submittedName>
</protein>
<dbReference type="AlphaFoldDB" id="A0AAW1CHX9"/>
<comment type="caution">
    <text evidence="2">The sequence shown here is derived from an EMBL/GenBank/DDBJ whole genome shotgun (WGS) entry which is preliminary data.</text>
</comment>
<reference evidence="2 3" key="1">
    <citation type="submission" date="2022-12" db="EMBL/GenBank/DDBJ databases">
        <title>Chromosome-level genome assembly of true bugs.</title>
        <authorList>
            <person name="Ma L."/>
            <person name="Li H."/>
        </authorList>
    </citation>
    <scope>NUCLEOTIDE SEQUENCE [LARGE SCALE GENOMIC DNA]</scope>
    <source>
        <strain evidence="2">Lab_2022b</strain>
    </source>
</reference>
<evidence type="ECO:0000313" key="2">
    <source>
        <dbReference type="EMBL" id="KAK9498086.1"/>
    </source>
</evidence>
<evidence type="ECO:0000256" key="1">
    <source>
        <dbReference type="SAM" id="Phobius"/>
    </source>
</evidence>
<keyword evidence="1" id="KW-0812">Transmembrane</keyword>